<reference evidence="2" key="1">
    <citation type="submission" date="2021-03" db="EMBL/GenBank/DDBJ databases">
        <title>Whole genome shotgun sequence of Actinoplanes auranticolor NBRC 12245.</title>
        <authorList>
            <person name="Komaki H."/>
            <person name="Tamura T."/>
        </authorList>
    </citation>
    <scope>NUCLEOTIDE SEQUENCE</scope>
    <source>
        <strain evidence="2">NBRC 12245</strain>
    </source>
</reference>
<dbReference type="Proteomes" id="UP000681340">
    <property type="component" value="Unassembled WGS sequence"/>
</dbReference>
<organism evidence="2 3">
    <name type="scientific">Actinoplanes auranticolor</name>
    <dbReference type="NCBI Taxonomy" id="47988"/>
    <lineage>
        <taxon>Bacteria</taxon>
        <taxon>Bacillati</taxon>
        <taxon>Actinomycetota</taxon>
        <taxon>Actinomycetes</taxon>
        <taxon>Micromonosporales</taxon>
        <taxon>Micromonosporaceae</taxon>
        <taxon>Actinoplanes</taxon>
    </lineage>
</organism>
<keyword evidence="1" id="KW-1133">Transmembrane helix</keyword>
<dbReference type="PANTHER" id="PTHR47938">
    <property type="entry name" value="RESPIRATORY COMPLEX I CHAPERONE (CIA84), PUTATIVE (AFU_ORTHOLOGUE AFUA_2G06020)-RELATED"/>
    <property type="match status" value="1"/>
</dbReference>
<feature type="transmembrane region" description="Helical" evidence="1">
    <location>
        <begin position="348"/>
        <end position="366"/>
    </location>
</feature>
<protein>
    <recommendedName>
        <fullName evidence="4">Tetratricopeptide repeat protein</fullName>
    </recommendedName>
</protein>
<evidence type="ECO:0000313" key="3">
    <source>
        <dbReference type="Proteomes" id="UP000681340"/>
    </source>
</evidence>
<evidence type="ECO:0008006" key="4">
    <source>
        <dbReference type="Google" id="ProtNLM"/>
    </source>
</evidence>
<name>A0A919SNW0_9ACTN</name>
<dbReference type="SUPFAM" id="SSF48452">
    <property type="entry name" value="TPR-like"/>
    <property type="match status" value="3"/>
</dbReference>
<dbReference type="EMBL" id="BOQL01000053">
    <property type="protein sequence ID" value="GIM74899.1"/>
    <property type="molecule type" value="Genomic_DNA"/>
</dbReference>
<dbReference type="PANTHER" id="PTHR47938:SF35">
    <property type="entry name" value="PENTATRICOPEPTIDE REPEAT-CONTAINING PROTEIN 4, MITOCHONDRIAL-RELATED"/>
    <property type="match status" value="1"/>
</dbReference>
<evidence type="ECO:0000256" key="1">
    <source>
        <dbReference type="SAM" id="Phobius"/>
    </source>
</evidence>
<feature type="transmembrane region" description="Helical" evidence="1">
    <location>
        <begin position="413"/>
        <end position="431"/>
    </location>
</feature>
<evidence type="ECO:0000313" key="2">
    <source>
        <dbReference type="EMBL" id="GIM74899.1"/>
    </source>
</evidence>
<sequence>MLQPFGDPLRVAERLVERRRVLPLLDGLDELAREQFGQAMRALEAYAAEGGPLVATCRSNEYDDVVTRTGTFLTTAAAVELEPVEIGAALEYLSYPETAQPRWEPVFAHLRALITDPPQAGSTTSPDPLAAALSTPLMVSLARTTYRQPSTQPADLIQLGSKQAVTDRLLDTFVTVVYTDRTAADNDRGAEWRQPGTRTSGRGTSWRRRAYEPARARRWLESLAYHLFISGARDWRWWQLRTDLFAARPGLTRASTVMAAVTLSGLIAGLIGLLVRGNTAWAAASGAAVMAVAAAGWLEPLWSPGSPRVTRAVFRTSRRIRLAKLGLQISHAFGGAALAALILGEAALVLIGGSGYAALIALVPVWHRVTPPHRAPGAVRVAALTATQQALIGGSAFALFATLTDVAPVEAGVTAALIYGAMVGLTVRGWAWTRYRLTHARLALGNRLPWRLQPFLAHAHQHGLLRQAGLTYQYRHAVLQDHLALRPRLHNLRARAATGDRDATWRLAELLSEQGRNGEAIEVLRAYVDTHPSDTMSHSRLVTALSEEGRIDEVIDSLRARAQTGNWWDWSAPSELVRFLEQQDRVDEAIEVLRQQAVTGDRQSRTSLADRLAERGRVDEAIDMLRSLAAEADADDRYAAHRLVDLLVNEGRLDDVRALAVSDSDVDGYAARRSVRLLVEQDRVDEAIEVLRLRAEAGTDSPDDIDRVAWTLNNTGRGAEARNILQARADADGWSAAWQGFNDLIDLENFDILMAQTTAGWSTAWHLDHLLAETGRITALEARDAAQKWSATWHLDGLLAAQGRIGDLKSRADAGGWSAAWHLVGLLADQGSLDELAVWAEAGNGYAARRFADLLAGQGRVDEAINVLQARIGAEADDTYAARQLLKTMVQRGRVDEAINVLRTRIGIDTDEVYVLHRSVDMLTENDRLDDAMNVLRAPAADGDLPAARQLADMLARQGRVDEAIDVLRPFAAEFADDRYNSGELPALLAKYGRVDDLRALAGDGNWHAAHHLADIRAREGRLDEAVEIVRPYAATAADSHTAIWAAELLAEYGRIDEAVDILRARLDSGDAQAAGSLARLGRKRDTGSA</sequence>
<comment type="caution">
    <text evidence="2">The sequence shown here is derived from an EMBL/GenBank/DDBJ whole genome shotgun (WGS) entry which is preliminary data.</text>
</comment>
<dbReference type="AlphaFoldDB" id="A0A919SNW0"/>
<keyword evidence="3" id="KW-1185">Reference proteome</keyword>
<accession>A0A919SNW0</accession>
<dbReference type="InterPro" id="IPR011990">
    <property type="entry name" value="TPR-like_helical_dom_sf"/>
</dbReference>
<dbReference type="Gene3D" id="1.25.40.10">
    <property type="entry name" value="Tetratricopeptide repeat domain"/>
    <property type="match status" value="4"/>
</dbReference>
<feature type="transmembrane region" description="Helical" evidence="1">
    <location>
        <begin position="378"/>
        <end position="401"/>
    </location>
</feature>
<dbReference type="GO" id="GO:0003729">
    <property type="term" value="F:mRNA binding"/>
    <property type="evidence" value="ECO:0007669"/>
    <property type="project" value="TreeGrafter"/>
</dbReference>
<feature type="transmembrane region" description="Helical" evidence="1">
    <location>
        <begin position="257"/>
        <end position="275"/>
    </location>
</feature>
<keyword evidence="1" id="KW-0812">Transmembrane</keyword>
<gene>
    <name evidence="2" type="ORF">Aau02nite_63210</name>
</gene>
<proteinExistence type="predicted"/>
<keyword evidence="1" id="KW-0472">Membrane</keyword>